<feature type="region of interest" description="Disordered" evidence="2">
    <location>
        <begin position="269"/>
        <end position="296"/>
    </location>
</feature>
<gene>
    <name evidence="3" type="ORF">RSOLAG22IIIB_12459</name>
</gene>
<feature type="coiled-coil region" evidence="1">
    <location>
        <begin position="20"/>
        <end position="47"/>
    </location>
</feature>
<dbReference type="EMBL" id="CYGV01001744">
    <property type="protein sequence ID" value="CUA76971.1"/>
    <property type="molecule type" value="Genomic_DNA"/>
</dbReference>
<dbReference type="Proteomes" id="UP000044841">
    <property type="component" value="Unassembled WGS sequence"/>
</dbReference>
<sequence length="403" mass="45364">MVYSLLQEIEMAVSSSRHGLRVLYKLIERAQDLYDQLNERISSVETTGNWEDYEIYTQAIDPLERVLLELIPVIHDDRIHLAAPVSSDDLIELTDKWITDNRIICECFRRLGTEAELQGLASSSRNIETEILDANAQDRHDLLNELALEIVDKAAQCTQPNLRVLLKYVIRTLQSAQNVYAKDPLKAVDEEWCIASIQCAMLTRGMLINLTQAPTSHSLPNDFGWGGVVWKRVLEMVSLVNKALPCELPVRPAPGPPPRDQLATEPKFTEKASATEKPQLAPPSPPEFTEKPREKPVLSVDTQFHDPRPTFKFSQDTFPDPHTPTHTQRLLQYQTHNSVIPQSSSPVFPTPSPVTARTPVFKWLPGLQTALALRSSAPLPHAESVGGRLPLYRFLTSSFRRNS</sequence>
<dbReference type="AlphaFoldDB" id="A0A0K6GET8"/>
<evidence type="ECO:0000256" key="1">
    <source>
        <dbReference type="SAM" id="Coils"/>
    </source>
</evidence>
<accession>A0A0K6GET8</accession>
<keyword evidence="1" id="KW-0175">Coiled coil</keyword>
<evidence type="ECO:0000256" key="2">
    <source>
        <dbReference type="SAM" id="MobiDB-lite"/>
    </source>
</evidence>
<keyword evidence="4" id="KW-1185">Reference proteome</keyword>
<proteinExistence type="predicted"/>
<organism evidence="3 4">
    <name type="scientific">Rhizoctonia solani</name>
    <dbReference type="NCBI Taxonomy" id="456999"/>
    <lineage>
        <taxon>Eukaryota</taxon>
        <taxon>Fungi</taxon>
        <taxon>Dikarya</taxon>
        <taxon>Basidiomycota</taxon>
        <taxon>Agaricomycotina</taxon>
        <taxon>Agaricomycetes</taxon>
        <taxon>Cantharellales</taxon>
        <taxon>Ceratobasidiaceae</taxon>
        <taxon>Rhizoctonia</taxon>
    </lineage>
</organism>
<reference evidence="3 4" key="1">
    <citation type="submission" date="2015-07" db="EMBL/GenBank/DDBJ databases">
        <authorList>
            <person name="Noorani M."/>
        </authorList>
    </citation>
    <scope>NUCLEOTIDE SEQUENCE [LARGE SCALE GENOMIC DNA]</scope>
    <source>
        <strain evidence="3">BBA 69670</strain>
    </source>
</reference>
<evidence type="ECO:0000313" key="3">
    <source>
        <dbReference type="EMBL" id="CUA76971.1"/>
    </source>
</evidence>
<protein>
    <submittedName>
        <fullName evidence="3">Uncharacterized protein</fullName>
    </submittedName>
</protein>
<name>A0A0K6GET8_9AGAM</name>
<evidence type="ECO:0000313" key="4">
    <source>
        <dbReference type="Proteomes" id="UP000044841"/>
    </source>
</evidence>